<dbReference type="SUPFAM" id="SSF56601">
    <property type="entry name" value="beta-lactamase/transpeptidase-like"/>
    <property type="match status" value="1"/>
</dbReference>
<dbReference type="GO" id="GO:0009252">
    <property type="term" value="P:peptidoglycan biosynthetic process"/>
    <property type="evidence" value="ECO:0007669"/>
    <property type="project" value="UniProtKB-KW"/>
</dbReference>
<dbReference type="Gene3D" id="3.40.710.10">
    <property type="entry name" value="DD-peptidase/beta-lactamase superfamily"/>
    <property type="match status" value="1"/>
</dbReference>
<accession>A0A1G2PFM8</accession>
<evidence type="ECO:0000256" key="3">
    <source>
        <dbReference type="ARBA" id="ARBA00022475"/>
    </source>
</evidence>
<evidence type="ECO:0000256" key="13">
    <source>
        <dbReference type="SAM" id="Phobius"/>
    </source>
</evidence>
<dbReference type="AlphaFoldDB" id="A0A1G2PFM8"/>
<evidence type="ECO:0000256" key="8">
    <source>
        <dbReference type="ARBA" id="ARBA00022960"/>
    </source>
</evidence>
<dbReference type="PANTHER" id="PTHR30627:SF2">
    <property type="entry name" value="PEPTIDOGLYCAN D,D-TRANSPEPTIDASE MRDA"/>
    <property type="match status" value="1"/>
</dbReference>
<evidence type="ECO:0000256" key="9">
    <source>
        <dbReference type="ARBA" id="ARBA00022984"/>
    </source>
</evidence>
<keyword evidence="8" id="KW-0133">Cell shape</keyword>
<dbReference type="GO" id="GO:0008360">
    <property type="term" value="P:regulation of cell shape"/>
    <property type="evidence" value="ECO:0007669"/>
    <property type="project" value="UniProtKB-KW"/>
</dbReference>
<keyword evidence="11 13" id="KW-0472">Membrane</keyword>
<dbReference type="Pfam" id="PF00905">
    <property type="entry name" value="Transpeptidase"/>
    <property type="match status" value="1"/>
</dbReference>
<dbReference type="InterPro" id="IPR012338">
    <property type="entry name" value="Beta-lactam/transpept-like"/>
</dbReference>
<keyword evidence="3" id="KW-1003">Cell membrane</keyword>
<organism evidence="16 17">
    <name type="scientific">Candidatus Terrybacteria bacterium RIFCSPHIGHO2_01_FULL_43_35</name>
    <dbReference type="NCBI Taxonomy" id="1802361"/>
    <lineage>
        <taxon>Bacteria</taxon>
        <taxon>Candidatus Terryibacteriota</taxon>
    </lineage>
</organism>
<evidence type="ECO:0000256" key="6">
    <source>
        <dbReference type="ARBA" id="ARBA00022692"/>
    </source>
</evidence>
<evidence type="ECO:0000256" key="11">
    <source>
        <dbReference type="ARBA" id="ARBA00023136"/>
    </source>
</evidence>
<evidence type="ECO:0000313" key="16">
    <source>
        <dbReference type="EMBL" id="OHA47073.1"/>
    </source>
</evidence>
<dbReference type="NCBIfam" id="TIGR03423">
    <property type="entry name" value="pbp2_mrdA"/>
    <property type="match status" value="1"/>
</dbReference>
<keyword evidence="6 13" id="KW-0812">Transmembrane</keyword>
<dbReference type="InterPro" id="IPR001460">
    <property type="entry name" value="PCN-bd_Tpept"/>
</dbReference>
<evidence type="ECO:0000256" key="10">
    <source>
        <dbReference type="ARBA" id="ARBA00022989"/>
    </source>
</evidence>
<feature type="domain" description="Penicillin-binding protein transpeptidase" evidence="14">
    <location>
        <begin position="290"/>
        <end position="620"/>
    </location>
</feature>
<keyword evidence="4" id="KW-0997">Cell inner membrane</keyword>
<reference evidence="16 17" key="1">
    <citation type="journal article" date="2016" name="Nat. Commun.">
        <title>Thousands of microbial genomes shed light on interconnected biogeochemical processes in an aquifer system.</title>
        <authorList>
            <person name="Anantharaman K."/>
            <person name="Brown C.T."/>
            <person name="Hug L.A."/>
            <person name="Sharon I."/>
            <person name="Castelle C.J."/>
            <person name="Probst A.J."/>
            <person name="Thomas B.C."/>
            <person name="Singh A."/>
            <person name="Wilkins M.J."/>
            <person name="Karaoz U."/>
            <person name="Brodie E.L."/>
            <person name="Williams K.H."/>
            <person name="Hubbard S.S."/>
            <person name="Banfield J.F."/>
        </authorList>
    </citation>
    <scope>NUCLEOTIDE SEQUENCE [LARGE SCALE GENOMIC DNA]</scope>
</reference>
<feature type="domain" description="Penicillin-binding protein dimerisation" evidence="15">
    <location>
        <begin position="78"/>
        <end position="247"/>
    </location>
</feature>
<dbReference type="GO" id="GO:0071972">
    <property type="term" value="F:peptidoglycan L,D-transpeptidase activity"/>
    <property type="evidence" value="ECO:0007669"/>
    <property type="project" value="TreeGrafter"/>
</dbReference>
<dbReference type="GO" id="GO:0008658">
    <property type="term" value="F:penicillin binding"/>
    <property type="evidence" value="ECO:0007669"/>
    <property type="project" value="InterPro"/>
</dbReference>
<proteinExistence type="predicted"/>
<keyword evidence="9" id="KW-0573">Peptidoglycan synthesis</keyword>
<evidence type="ECO:0000256" key="1">
    <source>
        <dbReference type="ARBA" id="ARBA00004167"/>
    </source>
</evidence>
<keyword evidence="10 13" id="KW-1133">Transmembrane helix</keyword>
<dbReference type="GO" id="GO:0006508">
    <property type="term" value="P:proteolysis"/>
    <property type="evidence" value="ECO:0007669"/>
    <property type="project" value="UniProtKB-KW"/>
</dbReference>
<evidence type="ECO:0000313" key="17">
    <source>
        <dbReference type="Proteomes" id="UP000178869"/>
    </source>
</evidence>
<evidence type="ECO:0000259" key="15">
    <source>
        <dbReference type="Pfam" id="PF03717"/>
    </source>
</evidence>
<name>A0A1G2PFM8_9BACT</name>
<feature type="transmembrane region" description="Helical" evidence="13">
    <location>
        <begin position="37"/>
        <end position="55"/>
    </location>
</feature>
<dbReference type="GO" id="GO:0009002">
    <property type="term" value="F:serine-type D-Ala-D-Ala carboxypeptidase activity"/>
    <property type="evidence" value="ECO:0007669"/>
    <property type="project" value="InterPro"/>
</dbReference>
<keyword evidence="5" id="KW-0645">Protease</keyword>
<dbReference type="Gene3D" id="3.90.1310.10">
    <property type="entry name" value="Penicillin-binding protein 2a (Domain 2)"/>
    <property type="match status" value="1"/>
</dbReference>
<evidence type="ECO:0000256" key="5">
    <source>
        <dbReference type="ARBA" id="ARBA00022670"/>
    </source>
</evidence>
<evidence type="ECO:0000256" key="2">
    <source>
        <dbReference type="ARBA" id="ARBA00004236"/>
    </source>
</evidence>
<gene>
    <name evidence="16" type="ORF">A2828_03840</name>
</gene>
<dbReference type="PANTHER" id="PTHR30627">
    <property type="entry name" value="PEPTIDOGLYCAN D,D-TRANSPEPTIDASE"/>
    <property type="match status" value="1"/>
</dbReference>
<dbReference type="InterPro" id="IPR017790">
    <property type="entry name" value="Penicillin-binding_protein_2"/>
</dbReference>
<protein>
    <submittedName>
        <fullName evidence="16">Penicillin-binding protein 2</fullName>
    </submittedName>
</protein>
<evidence type="ECO:0000256" key="12">
    <source>
        <dbReference type="ARBA" id="ARBA00023316"/>
    </source>
</evidence>
<dbReference type="InterPro" id="IPR050515">
    <property type="entry name" value="Beta-lactam/transpept"/>
</dbReference>
<evidence type="ECO:0000259" key="14">
    <source>
        <dbReference type="Pfam" id="PF00905"/>
    </source>
</evidence>
<keyword evidence="12" id="KW-0961">Cell wall biogenesis/degradation</keyword>
<dbReference type="SUPFAM" id="SSF56519">
    <property type="entry name" value="Penicillin binding protein dimerisation domain"/>
    <property type="match status" value="1"/>
</dbReference>
<comment type="subcellular location">
    <subcellularLocation>
        <location evidence="2">Cell membrane</location>
    </subcellularLocation>
    <subcellularLocation>
        <location evidence="1">Membrane</location>
        <topology evidence="1">Single-pass membrane protein</topology>
    </subcellularLocation>
</comment>
<dbReference type="GO" id="GO:0005886">
    <property type="term" value="C:plasma membrane"/>
    <property type="evidence" value="ECO:0007669"/>
    <property type="project" value="UniProtKB-SubCell"/>
</dbReference>
<dbReference type="Proteomes" id="UP000178869">
    <property type="component" value="Unassembled WGS sequence"/>
</dbReference>
<dbReference type="GO" id="GO:0071555">
    <property type="term" value="P:cell wall organization"/>
    <property type="evidence" value="ECO:0007669"/>
    <property type="project" value="UniProtKB-KW"/>
</dbReference>
<keyword evidence="7" id="KW-0378">Hydrolase</keyword>
<dbReference type="InterPro" id="IPR005311">
    <property type="entry name" value="PBP_dimer"/>
</dbReference>
<evidence type="ECO:0000256" key="4">
    <source>
        <dbReference type="ARBA" id="ARBA00022519"/>
    </source>
</evidence>
<dbReference type="EMBL" id="MHSR01000008">
    <property type="protein sequence ID" value="OHA47073.1"/>
    <property type="molecule type" value="Genomic_DNA"/>
</dbReference>
<evidence type="ECO:0000256" key="7">
    <source>
        <dbReference type="ARBA" id="ARBA00022801"/>
    </source>
</evidence>
<dbReference type="Pfam" id="PF03717">
    <property type="entry name" value="PBP_dimer"/>
    <property type="match status" value="1"/>
</dbReference>
<sequence length="626" mass="68523">MKFPGTEFEEIIADVSRQDDSKGLQLEVPINRRAPQVLLLIIIIVFSLFWIRTAWLTVFKGAQLAAIAVKNTERIFPIIAPRGIVYDRNGEELVKNTASFRVIVDRTRLPQDKSVFSAQIEKIAGILSMSLADLEDKIMQAPQAPYFVLLREITQENAVALSVFQSENDIFWLDVESVPKRKYKDGSFFSHILGYTGEMTKDDLASHSNAFLTEEIGKTGVEFSFDNILRGITGEHVFVVNADGKTNRNFVARESKSGDNIRLKIDAKLQRAIYASLQKETRQSGAKAAAAVALDPRDGSVRALVSLPGFDNNVFSQGISSEDYNKLIQDNAKPLLNRVISGLYPVGSTIKPMVGLAALAENVISPTKRIFDPGFITVKNIYNPSITYTYKDWRAHGGISFVDAIAESCDVYFYTIGGGYGDVVGLGIDRLAAWLKNFNFDQKTGIDLSGELSGTVPDPAWKQEKKNESWVLGDTYHLSIGQGDFLATPLELAVATAAVVNDGTIYKPNLVDAIIKSDGTEDKKASQVIKYIDADKDYFDLVKKGMRGTVNSPEGTAKLLANVSVPVSAKTGTAEVGSKVPHAWVTAFAPSDNPELVIAIIIEHAGEGSAFAVPVVRDAFDAYFTK</sequence>
<dbReference type="InterPro" id="IPR036138">
    <property type="entry name" value="PBP_dimer_sf"/>
</dbReference>
<comment type="caution">
    <text evidence="16">The sequence shown here is derived from an EMBL/GenBank/DDBJ whole genome shotgun (WGS) entry which is preliminary data.</text>
</comment>